<keyword evidence="5" id="KW-0067">ATP-binding</keyword>
<feature type="domain" description="Parvovirus non-structural protein 1 helicase" evidence="6">
    <location>
        <begin position="84"/>
        <end position="213"/>
    </location>
</feature>
<evidence type="ECO:0000256" key="3">
    <source>
        <dbReference type="ARBA" id="ARBA00022705"/>
    </source>
</evidence>
<dbReference type="GO" id="GO:0019079">
    <property type="term" value="P:viral genome replication"/>
    <property type="evidence" value="ECO:0007669"/>
    <property type="project" value="InterPro"/>
</dbReference>
<organism evidence="7">
    <name type="scientific">Periparus ater parvoviridae sp</name>
    <dbReference type="NCBI Taxonomy" id="2794527"/>
    <lineage>
        <taxon>Viruses</taxon>
        <taxon>Monodnaviria</taxon>
        <taxon>Shotokuvirae</taxon>
        <taxon>Cossaviricota</taxon>
        <taxon>Quintoviricetes</taxon>
        <taxon>Piccovirales</taxon>
        <taxon>Parvoviridae</taxon>
    </lineage>
</organism>
<name>A0A8A4XDY6_9VIRU</name>
<accession>A0A8A4XDY6</accession>
<dbReference type="GO" id="GO:0006260">
    <property type="term" value="P:DNA replication"/>
    <property type="evidence" value="ECO:0007669"/>
    <property type="project" value="UniProtKB-KW"/>
</dbReference>
<sequence length="263" mass="30516">MGNKRLQQLTYLVNLHSKYKARSTSELFDKCTYNEWLEICLVPNYHNLINSASELYVKYNLDIQRADMWGYATKLALTEPVDVYQFNEFSKIFSINNINPKDFVNKLRIIFAKSDPKINSMRFVGAPNSCKTLIADCITYPFMTCNQNNHGSDGEFFMENMLNQTIVQLEELYATTSTAEDLKSILAGHPIDISKKHIGKQLLTRTPMIITSNYFKFGRGHLPPVDEDALCTRCYSFTFSHRYKPEIMLNSNQFYLFLLSHIY</sequence>
<evidence type="ECO:0000256" key="2">
    <source>
        <dbReference type="ARBA" id="ARBA00022562"/>
    </source>
</evidence>
<comment type="subcellular location">
    <subcellularLocation>
        <location evidence="1">Host nucleus</location>
    </subcellularLocation>
</comment>
<dbReference type="SUPFAM" id="SSF52540">
    <property type="entry name" value="P-loop containing nucleoside triphosphate hydrolases"/>
    <property type="match status" value="1"/>
</dbReference>
<dbReference type="GO" id="GO:0005524">
    <property type="term" value="F:ATP binding"/>
    <property type="evidence" value="ECO:0007669"/>
    <property type="project" value="UniProtKB-KW"/>
</dbReference>
<protein>
    <submittedName>
        <fullName evidence="7">Nonstructural protein</fullName>
    </submittedName>
</protein>
<evidence type="ECO:0000259" key="6">
    <source>
        <dbReference type="Pfam" id="PF01057"/>
    </source>
</evidence>
<dbReference type="GO" id="GO:0042025">
    <property type="term" value="C:host cell nucleus"/>
    <property type="evidence" value="ECO:0007669"/>
    <property type="project" value="UniProtKB-SubCell"/>
</dbReference>
<evidence type="ECO:0000256" key="1">
    <source>
        <dbReference type="ARBA" id="ARBA00004147"/>
    </source>
</evidence>
<reference evidence="7" key="1">
    <citation type="submission" date="2020-09" db="EMBL/GenBank/DDBJ databases">
        <title>Parvovirus dark matter in the feces of wild birds.</title>
        <authorList>
            <person name="Dai Z."/>
            <person name="Yang S."/>
            <person name="Zhang W."/>
        </authorList>
    </citation>
    <scope>NUCLEOTIDE SEQUENCE</scope>
    <source>
        <strain evidence="7">Coa131par07</strain>
    </source>
</reference>
<dbReference type="Gene3D" id="3.40.50.300">
    <property type="entry name" value="P-loop containing nucleotide triphosphate hydrolases"/>
    <property type="match status" value="1"/>
</dbReference>
<proteinExistence type="predicted"/>
<keyword evidence="2" id="KW-1048">Host nucleus</keyword>
<dbReference type="InterPro" id="IPR027417">
    <property type="entry name" value="P-loop_NTPase"/>
</dbReference>
<dbReference type="EMBL" id="MW046443">
    <property type="protein sequence ID" value="QTE03840.1"/>
    <property type="molecule type" value="Genomic_DNA"/>
</dbReference>
<keyword evidence="4" id="KW-0547">Nucleotide-binding</keyword>
<dbReference type="InterPro" id="IPR001257">
    <property type="entry name" value="Parvovirus_NS1_helicase"/>
</dbReference>
<evidence type="ECO:0000256" key="4">
    <source>
        <dbReference type="ARBA" id="ARBA00022741"/>
    </source>
</evidence>
<dbReference type="Pfam" id="PF01057">
    <property type="entry name" value="Parvo_NS1"/>
    <property type="match status" value="1"/>
</dbReference>
<keyword evidence="3" id="KW-0235">DNA replication</keyword>
<evidence type="ECO:0000256" key="5">
    <source>
        <dbReference type="ARBA" id="ARBA00022840"/>
    </source>
</evidence>
<evidence type="ECO:0000313" key="7">
    <source>
        <dbReference type="EMBL" id="QTE03840.1"/>
    </source>
</evidence>